<keyword evidence="9 12" id="KW-0472">Membrane</keyword>
<keyword evidence="5 12" id="KW-0812">Transmembrane</keyword>
<evidence type="ECO:0000256" key="2">
    <source>
        <dbReference type="ARBA" id="ARBA00006434"/>
    </source>
</evidence>
<feature type="transmembrane region" description="Helical" evidence="12">
    <location>
        <begin position="375"/>
        <end position="393"/>
    </location>
</feature>
<keyword evidence="4" id="KW-1003">Cell membrane</keyword>
<dbReference type="Pfam" id="PF00474">
    <property type="entry name" value="SSF"/>
    <property type="match status" value="1"/>
</dbReference>
<evidence type="ECO:0000256" key="9">
    <source>
        <dbReference type="ARBA" id="ARBA00023136"/>
    </source>
</evidence>
<gene>
    <name evidence="13" type="ORF">Bcop_0543</name>
</gene>
<feature type="transmembrane region" description="Helical" evidence="12">
    <location>
        <begin position="321"/>
        <end position="354"/>
    </location>
</feature>
<feature type="transmembrane region" description="Helical" evidence="12">
    <location>
        <begin position="399"/>
        <end position="419"/>
    </location>
</feature>
<feature type="transmembrane region" description="Helical" evidence="12">
    <location>
        <begin position="120"/>
        <end position="146"/>
    </location>
</feature>
<feature type="transmembrane region" description="Helical" evidence="12">
    <location>
        <begin position="6"/>
        <end position="23"/>
    </location>
</feature>
<dbReference type="InterPro" id="IPR001734">
    <property type="entry name" value="Na/solute_symporter"/>
</dbReference>
<dbReference type="OrthoDB" id="891563at2"/>
<keyword evidence="3" id="KW-0813">Transport</keyword>
<feature type="transmembrane region" description="Helical" evidence="12">
    <location>
        <begin position="233"/>
        <end position="251"/>
    </location>
</feature>
<evidence type="ECO:0000256" key="3">
    <source>
        <dbReference type="ARBA" id="ARBA00022448"/>
    </source>
</evidence>
<evidence type="ECO:0000256" key="5">
    <source>
        <dbReference type="ARBA" id="ARBA00022692"/>
    </source>
</evidence>
<evidence type="ECO:0000256" key="7">
    <source>
        <dbReference type="ARBA" id="ARBA00023053"/>
    </source>
</evidence>
<evidence type="ECO:0000256" key="11">
    <source>
        <dbReference type="RuleBase" id="RU362091"/>
    </source>
</evidence>
<comment type="subcellular location">
    <subcellularLocation>
        <location evidence="1">Cell membrane</location>
        <topology evidence="1">Multi-pass membrane protein</topology>
    </subcellularLocation>
</comment>
<evidence type="ECO:0000256" key="12">
    <source>
        <dbReference type="SAM" id="Phobius"/>
    </source>
</evidence>
<dbReference type="GO" id="GO:0005886">
    <property type="term" value="C:plasma membrane"/>
    <property type="evidence" value="ECO:0007669"/>
    <property type="project" value="UniProtKB-SubCell"/>
</dbReference>
<keyword evidence="8" id="KW-0406">Ion transport</keyword>
<dbReference type="PANTHER" id="PTHR42985:SF47">
    <property type="entry name" value="INTEGRAL MEMBRANE TRANSPORT PROTEIN"/>
    <property type="match status" value="1"/>
</dbReference>
<feature type="transmembrane region" description="Helical" evidence="12">
    <location>
        <begin position="152"/>
        <end position="170"/>
    </location>
</feature>
<accession>F3ZRV5</accession>
<feature type="transmembrane region" description="Helical" evidence="12">
    <location>
        <begin position="182"/>
        <end position="200"/>
    </location>
</feature>
<feature type="transmembrane region" description="Helical" evidence="12">
    <location>
        <begin position="459"/>
        <end position="479"/>
    </location>
</feature>
<dbReference type="eggNOG" id="COG0591">
    <property type="taxonomic scope" value="Bacteria"/>
</dbReference>
<evidence type="ECO:0000313" key="14">
    <source>
        <dbReference type="Proteomes" id="UP000018439"/>
    </source>
</evidence>
<name>F3ZRV5_9BACE</name>
<proteinExistence type="inferred from homology"/>
<dbReference type="STRING" id="679937.Bcop_0543"/>
<evidence type="ECO:0000256" key="6">
    <source>
        <dbReference type="ARBA" id="ARBA00022989"/>
    </source>
</evidence>
<dbReference type="AlphaFoldDB" id="F3ZRV5"/>
<dbReference type="InterPro" id="IPR051163">
    <property type="entry name" value="Sodium:Solute_Symporter_SSF"/>
</dbReference>
<evidence type="ECO:0000256" key="10">
    <source>
        <dbReference type="ARBA" id="ARBA00023201"/>
    </source>
</evidence>
<reference evidence="13 14" key="1">
    <citation type="journal article" date="2011" name="Stand. Genomic Sci.">
        <title>Non-contiguous finished genome sequence of Bacteroides coprosuis type strain (PC139).</title>
        <authorList>
            <person name="Land M."/>
            <person name="Held B."/>
            <person name="Gronow S."/>
            <person name="Abt B."/>
            <person name="Lucas S."/>
            <person name="Del Rio T.G."/>
            <person name="Nolan M."/>
            <person name="Tice H."/>
            <person name="Cheng J.F."/>
            <person name="Pitluck S."/>
            <person name="Liolios K."/>
            <person name="Pagani I."/>
            <person name="Ivanova N."/>
            <person name="Mavromatis K."/>
            <person name="Mikhailova N."/>
            <person name="Pati A."/>
            <person name="Tapia R."/>
            <person name="Han C."/>
            <person name="Goodwin L."/>
            <person name="Chen A."/>
            <person name="Palaniappan K."/>
            <person name="Hauser L."/>
            <person name="Brambilla E.M."/>
            <person name="Rohde M."/>
            <person name="Goker M."/>
            <person name="Detter J.C."/>
            <person name="Woyke T."/>
            <person name="Bristow J."/>
            <person name="Eisen J.A."/>
            <person name="Markowitz V."/>
            <person name="Hugenholtz P."/>
            <person name="Kyrpides N.C."/>
            <person name="Klenk H.P."/>
            <person name="Lapidus A."/>
        </authorList>
    </citation>
    <scope>NUCLEOTIDE SEQUENCE</scope>
    <source>
        <strain evidence="13 14">DSM 18011</strain>
    </source>
</reference>
<evidence type="ECO:0000256" key="1">
    <source>
        <dbReference type="ARBA" id="ARBA00004651"/>
    </source>
</evidence>
<dbReference type="Gene3D" id="1.20.1730.10">
    <property type="entry name" value="Sodium/glucose cotransporter"/>
    <property type="match status" value="1"/>
</dbReference>
<dbReference type="HOGENOM" id="CLU_018808_11_4_10"/>
<keyword evidence="14" id="KW-1185">Reference proteome</keyword>
<protein>
    <submittedName>
        <fullName evidence="13">Na+/solute symporter</fullName>
    </submittedName>
</protein>
<dbReference type="PROSITE" id="PS50283">
    <property type="entry name" value="NA_SOLUT_SYMP_3"/>
    <property type="match status" value="1"/>
</dbReference>
<dbReference type="EMBL" id="CM001167">
    <property type="protein sequence ID" value="EGJ70761.1"/>
    <property type="molecule type" value="Genomic_DNA"/>
</dbReference>
<dbReference type="InterPro" id="IPR038377">
    <property type="entry name" value="Na/Glc_symporter_sf"/>
</dbReference>
<dbReference type="PANTHER" id="PTHR42985">
    <property type="entry name" value="SODIUM-COUPLED MONOCARBOXYLATE TRANSPORTER"/>
    <property type="match status" value="1"/>
</dbReference>
<sequence>MNPFLVILTIAIYFIVLFGISYLSSRNADSDGFFVGNRKSPWFLVAIAMIGSSISGVTFVSVPGMVGVSSFSYLQMVLGFVVGQFIIAFVLIPLFYKMNVVSIYEYLENRFGMSSYKTGAWFFFISKMLGASVRLFLVCITLQLLVFEPLNLPFILNAAITVLLVWLYTFKGGVKTLIWTDAFKTFCLVISVVLCIYYIASDLDLTLKGMLTTIHESSLSKTFFFDDVNDKRYFFKQFLAGIFTMIATTGLDQDMMQRNLSCKNHKDSQKNMITSGISQFFIIALFLMLGALLFIYAEKMQIELPESSDQLFPLIATGGYFPIIVGVLFIIGLISAAYAAAGSALTALTTSFTVDILQSRDRKSEKELTKTRKKVHLGMAILMAFVIVIINALNNTSVIDAVYILASYTYGPILGLFAFGIFCKKAVHDKYIPLVAIIAPILCYVLQTNSEKWFNGYAFSYELLIFNALFTCIGLACLIKRDKLN</sequence>
<feature type="transmembrane region" description="Helical" evidence="12">
    <location>
        <begin position="72"/>
        <end position="96"/>
    </location>
</feature>
<evidence type="ECO:0000256" key="8">
    <source>
        <dbReference type="ARBA" id="ARBA00023065"/>
    </source>
</evidence>
<feature type="transmembrane region" description="Helical" evidence="12">
    <location>
        <begin position="43"/>
        <end position="66"/>
    </location>
</feature>
<dbReference type="GO" id="GO:0006814">
    <property type="term" value="P:sodium ion transport"/>
    <property type="evidence" value="ECO:0007669"/>
    <property type="project" value="UniProtKB-KW"/>
</dbReference>
<feature type="transmembrane region" description="Helical" evidence="12">
    <location>
        <begin position="431"/>
        <end position="447"/>
    </location>
</feature>
<keyword evidence="6 12" id="KW-1133">Transmembrane helix</keyword>
<dbReference type="CDD" id="cd10326">
    <property type="entry name" value="SLC5sbd_NIS-like"/>
    <property type="match status" value="1"/>
</dbReference>
<keyword evidence="10" id="KW-0739">Sodium transport</keyword>
<comment type="similarity">
    <text evidence="2 11">Belongs to the sodium:solute symporter (SSF) (TC 2.A.21) family.</text>
</comment>
<dbReference type="GO" id="GO:0015293">
    <property type="term" value="F:symporter activity"/>
    <property type="evidence" value="ECO:0007669"/>
    <property type="project" value="TreeGrafter"/>
</dbReference>
<dbReference type="Proteomes" id="UP000018439">
    <property type="component" value="Chromosome"/>
</dbReference>
<feature type="transmembrane region" description="Helical" evidence="12">
    <location>
        <begin position="272"/>
        <end position="297"/>
    </location>
</feature>
<evidence type="ECO:0000313" key="13">
    <source>
        <dbReference type="EMBL" id="EGJ70761.1"/>
    </source>
</evidence>
<keyword evidence="7" id="KW-0915">Sodium</keyword>
<organism evidence="13 14">
    <name type="scientific">Bacteroides coprosuis DSM 18011</name>
    <dbReference type="NCBI Taxonomy" id="679937"/>
    <lineage>
        <taxon>Bacteria</taxon>
        <taxon>Pseudomonadati</taxon>
        <taxon>Bacteroidota</taxon>
        <taxon>Bacteroidia</taxon>
        <taxon>Bacteroidales</taxon>
        <taxon>Bacteroidaceae</taxon>
        <taxon>Bacteroides</taxon>
    </lineage>
</organism>
<evidence type="ECO:0000256" key="4">
    <source>
        <dbReference type="ARBA" id="ARBA00022475"/>
    </source>
</evidence>